<keyword evidence="2" id="KW-1133">Transmembrane helix</keyword>
<protein>
    <submittedName>
        <fullName evidence="3">Uncharacterized protein</fullName>
    </submittedName>
</protein>
<dbReference type="AlphaFoldDB" id="A0A1Y1IMZ6"/>
<evidence type="ECO:0000256" key="2">
    <source>
        <dbReference type="SAM" id="Phobius"/>
    </source>
</evidence>
<feature type="region of interest" description="Disordered" evidence="1">
    <location>
        <begin position="88"/>
        <end position="191"/>
    </location>
</feature>
<dbReference type="EMBL" id="DF237535">
    <property type="protein sequence ID" value="GAQ89987.1"/>
    <property type="molecule type" value="Genomic_DNA"/>
</dbReference>
<feature type="compositionally biased region" description="Acidic residues" evidence="1">
    <location>
        <begin position="167"/>
        <end position="191"/>
    </location>
</feature>
<dbReference type="Proteomes" id="UP000054558">
    <property type="component" value="Unassembled WGS sequence"/>
</dbReference>
<keyword evidence="4" id="KW-1185">Reference proteome</keyword>
<feature type="compositionally biased region" description="Basic and acidic residues" evidence="1">
    <location>
        <begin position="155"/>
        <end position="166"/>
    </location>
</feature>
<evidence type="ECO:0000256" key="1">
    <source>
        <dbReference type="SAM" id="MobiDB-lite"/>
    </source>
</evidence>
<reference evidence="3 4" key="1">
    <citation type="journal article" date="2014" name="Nat. Commun.">
        <title>Klebsormidium flaccidum genome reveals primary factors for plant terrestrial adaptation.</title>
        <authorList>
            <person name="Hori K."/>
            <person name="Maruyama F."/>
            <person name="Fujisawa T."/>
            <person name="Togashi T."/>
            <person name="Yamamoto N."/>
            <person name="Seo M."/>
            <person name="Sato S."/>
            <person name="Yamada T."/>
            <person name="Mori H."/>
            <person name="Tajima N."/>
            <person name="Moriyama T."/>
            <person name="Ikeuchi M."/>
            <person name="Watanabe M."/>
            <person name="Wada H."/>
            <person name="Kobayashi K."/>
            <person name="Saito M."/>
            <person name="Masuda T."/>
            <person name="Sasaki-Sekimoto Y."/>
            <person name="Mashiguchi K."/>
            <person name="Awai K."/>
            <person name="Shimojima M."/>
            <person name="Masuda S."/>
            <person name="Iwai M."/>
            <person name="Nobusawa T."/>
            <person name="Narise T."/>
            <person name="Kondo S."/>
            <person name="Saito H."/>
            <person name="Sato R."/>
            <person name="Murakawa M."/>
            <person name="Ihara Y."/>
            <person name="Oshima-Yamada Y."/>
            <person name="Ohtaka K."/>
            <person name="Satoh M."/>
            <person name="Sonobe K."/>
            <person name="Ishii M."/>
            <person name="Ohtani R."/>
            <person name="Kanamori-Sato M."/>
            <person name="Honoki R."/>
            <person name="Miyazaki D."/>
            <person name="Mochizuki H."/>
            <person name="Umetsu J."/>
            <person name="Higashi K."/>
            <person name="Shibata D."/>
            <person name="Kamiya Y."/>
            <person name="Sato N."/>
            <person name="Nakamura Y."/>
            <person name="Tabata S."/>
            <person name="Ida S."/>
            <person name="Kurokawa K."/>
            <person name="Ohta H."/>
        </authorList>
    </citation>
    <scope>NUCLEOTIDE SEQUENCE [LARGE SCALE GENOMIC DNA]</scope>
    <source>
        <strain evidence="3 4">NIES-2285</strain>
    </source>
</reference>
<accession>A0A1Y1IMZ6</accession>
<keyword evidence="2" id="KW-0812">Transmembrane</keyword>
<gene>
    <name evidence="3" type="ORF">KFL_005860060</name>
</gene>
<keyword evidence="2" id="KW-0472">Membrane</keyword>
<sequence length="276" mass="28917">MTGSSFLSSRLGGCIIGATVGAGAAYVWVSYTASGRKFLERFDDPNKVLLGAALLGGVAAYLLIPSSNDNGLAFSDSKLVDAPLVGQEAAHADSGEGEGGGEEAPASSRPASGPYEDQEVTSARMGKDKRIKVSVENPEGETVVESEVLPSPDPSKAEKYKKKDVEHSEDEESEGEGEELDTEDDSDDDDDLVADVLADALISQDGHSVRDSLQIVAGSLDRLVEILSSSVEKQAKLQKIQCKLLQSISETLGSGATSPKDDKEDLCGSTNAVHIS</sequence>
<organism evidence="3 4">
    <name type="scientific">Klebsormidium nitens</name>
    <name type="common">Green alga</name>
    <name type="synonym">Ulothrix nitens</name>
    <dbReference type="NCBI Taxonomy" id="105231"/>
    <lineage>
        <taxon>Eukaryota</taxon>
        <taxon>Viridiplantae</taxon>
        <taxon>Streptophyta</taxon>
        <taxon>Klebsormidiophyceae</taxon>
        <taxon>Klebsormidiales</taxon>
        <taxon>Klebsormidiaceae</taxon>
        <taxon>Klebsormidium</taxon>
    </lineage>
</organism>
<proteinExistence type="predicted"/>
<evidence type="ECO:0000313" key="4">
    <source>
        <dbReference type="Proteomes" id="UP000054558"/>
    </source>
</evidence>
<evidence type="ECO:0000313" key="3">
    <source>
        <dbReference type="EMBL" id="GAQ89987.1"/>
    </source>
</evidence>
<feature type="region of interest" description="Disordered" evidence="1">
    <location>
        <begin position="252"/>
        <end position="276"/>
    </location>
</feature>
<feature type="transmembrane region" description="Helical" evidence="2">
    <location>
        <begin position="7"/>
        <end position="28"/>
    </location>
</feature>
<name>A0A1Y1IMZ6_KLENI</name>